<name>A0A0M7GM53_ENTCL</name>
<sequence length="122" mass="13565">MNLRGIANSATRSINPNVNGVFRINTGFTTLPGGKREQTYSNVDVEVQMQELSSTDLRQVDAINIQGILKSAYLNGNFNGVNRPDQKGGDILVVNGQQWLVVKVPELWPDWCRVIVNLQRSP</sequence>
<dbReference type="AlphaFoldDB" id="A0A0M7GM53"/>
<dbReference type="Proteomes" id="UP000255106">
    <property type="component" value="Unassembled WGS sequence"/>
</dbReference>
<accession>A0A0M7GM53</accession>
<dbReference type="EMBL" id="UGJB01000004">
    <property type="protein sequence ID" value="STQ10438.1"/>
    <property type="molecule type" value="Genomic_DNA"/>
</dbReference>
<organism evidence="1 2">
    <name type="scientific">Enterobacter cloacae</name>
    <dbReference type="NCBI Taxonomy" id="550"/>
    <lineage>
        <taxon>Bacteria</taxon>
        <taxon>Pseudomonadati</taxon>
        <taxon>Pseudomonadota</taxon>
        <taxon>Gammaproteobacteria</taxon>
        <taxon>Enterobacterales</taxon>
        <taxon>Enterobacteriaceae</taxon>
        <taxon>Enterobacter</taxon>
        <taxon>Enterobacter cloacae complex</taxon>
    </lineage>
</organism>
<proteinExistence type="predicted"/>
<gene>
    <name evidence="1" type="ORF">NCTC10005_03184</name>
</gene>
<reference evidence="1 2" key="1">
    <citation type="submission" date="2018-06" db="EMBL/GenBank/DDBJ databases">
        <authorList>
            <consortium name="Pathogen Informatics"/>
            <person name="Doyle S."/>
        </authorList>
    </citation>
    <scope>NUCLEOTIDE SEQUENCE [LARGE SCALE GENOMIC DNA]</scope>
    <source>
        <strain evidence="1 2">NCTC10005</strain>
    </source>
</reference>
<dbReference type="RefSeq" id="WP_044157976.1">
    <property type="nucleotide sequence ID" value="NZ_CP056776.1"/>
</dbReference>
<evidence type="ECO:0000313" key="1">
    <source>
        <dbReference type="EMBL" id="STQ10438.1"/>
    </source>
</evidence>
<protein>
    <submittedName>
        <fullName evidence="1">Uncharacterized protein</fullName>
    </submittedName>
</protein>
<evidence type="ECO:0000313" key="2">
    <source>
        <dbReference type="Proteomes" id="UP000255106"/>
    </source>
</evidence>